<evidence type="ECO:0000313" key="4">
    <source>
        <dbReference type="RefSeq" id="XP_022327804.1"/>
    </source>
</evidence>
<feature type="transmembrane region" description="Helical" evidence="2">
    <location>
        <begin position="200"/>
        <end position="219"/>
    </location>
</feature>
<sequence length="397" mass="44991">MPRGSKRQDNGVPTDFFSPNCNTDAEPRVHGGGATSSDTYDIEDQKRVDDVKGIQQNKSEPRSRTSRVRPSKKTRTTGSQTFDISVRKPANKRIRTGMFFTLEILSTVTAIVLVFRCAEISKISKCELGKALDSIHLEYKPQTCQYNDIQELNNIPFSFGITFLVYKVMVFAIFTSCKFKYLTKKGQGVKDAWRNPFHKLVATASVLFFLAFLISIVVIRENKENTNVNYENLRSSMLSWLEKTFTSDDLKSGDTISTAWNNFFIQYDCCAVNEVLGTTNDFDNSPWCTTSGSCQATSSQIPKTCCKGVTENNYQNAPAGCHASVNQGTYKQGCFSLIKTMSVDFIDESQVEILFYVLLNLMVFQVLEFCLVLQIQYHHIKQHINTVHAEFDIEQYF</sequence>
<feature type="compositionally biased region" description="Basic and acidic residues" evidence="1">
    <location>
        <begin position="43"/>
        <end position="52"/>
    </location>
</feature>
<name>A0A8B8DJN6_CRAVI</name>
<proteinExistence type="predicted"/>
<feature type="compositionally biased region" description="Basic residues" evidence="1">
    <location>
        <begin position="64"/>
        <end position="75"/>
    </location>
</feature>
<evidence type="ECO:0000256" key="2">
    <source>
        <dbReference type="SAM" id="Phobius"/>
    </source>
</evidence>
<evidence type="ECO:0000256" key="1">
    <source>
        <dbReference type="SAM" id="MobiDB-lite"/>
    </source>
</evidence>
<dbReference type="RefSeq" id="XP_022327804.1">
    <property type="nucleotide sequence ID" value="XM_022472096.1"/>
</dbReference>
<accession>A0A8B8DJN6</accession>
<feature type="transmembrane region" description="Helical" evidence="2">
    <location>
        <begin position="97"/>
        <end position="115"/>
    </location>
</feature>
<dbReference type="OrthoDB" id="6131345at2759"/>
<feature type="transmembrane region" description="Helical" evidence="2">
    <location>
        <begin position="353"/>
        <end position="373"/>
    </location>
</feature>
<dbReference type="KEGG" id="cvn:111127083"/>
<organism evidence="3 4">
    <name type="scientific">Crassostrea virginica</name>
    <name type="common">Eastern oyster</name>
    <dbReference type="NCBI Taxonomy" id="6565"/>
    <lineage>
        <taxon>Eukaryota</taxon>
        <taxon>Metazoa</taxon>
        <taxon>Spiralia</taxon>
        <taxon>Lophotrochozoa</taxon>
        <taxon>Mollusca</taxon>
        <taxon>Bivalvia</taxon>
        <taxon>Autobranchia</taxon>
        <taxon>Pteriomorphia</taxon>
        <taxon>Ostreida</taxon>
        <taxon>Ostreoidea</taxon>
        <taxon>Ostreidae</taxon>
        <taxon>Crassostrea</taxon>
    </lineage>
</organism>
<dbReference type="GeneID" id="111127083"/>
<keyword evidence="3" id="KW-1185">Reference proteome</keyword>
<dbReference type="Proteomes" id="UP000694844">
    <property type="component" value="Chromosome 3"/>
</dbReference>
<reference evidence="4" key="1">
    <citation type="submission" date="2025-08" db="UniProtKB">
        <authorList>
            <consortium name="RefSeq"/>
        </authorList>
    </citation>
    <scope>IDENTIFICATION</scope>
    <source>
        <tissue evidence="4">Whole sample</tissue>
    </source>
</reference>
<evidence type="ECO:0000313" key="3">
    <source>
        <dbReference type="Proteomes" id="UP000694844"/>
    </source>
</evidence>
<feature type="region of interest" description="Disordered" evidence="1">
    <location>
        <begin position="1"/>
        <end position="82"/>
    </location>
</feature>
<dbReference type="AlphaFoldDB" id="A0A8B8DJN6"/>
<keyword evidence="2" id="KW-1133">Transmembrane helix</keyword>
<gene>
    <name evidence="4" type="primary">LOC111127083</name>
</gene>
<feature type="transmembrane region" description="Helical" evidence="2">
    <location>
        <begin position="157"/>
        <end position="179"/>
    </location>
</feature>
<protein>
    <submittedName>
        <fullName evidence="4">Uncharacterized protein LOC111127083</fullName>
    </submittedName>
</protein>
<keyword evidence="2" id="KW-0812">Transmembrane</keyword>
<keyword evidence="2" id="KW-0472">Membrane</keyword>